<organism evidence="1">
    <name type="scientific">hydrothermal vent metagenome</name>
    <dbReference type="NCBI Taxonomy" id="652676"/>
    <lineage>
        <taxon>unclassified sequences</taxon>
        <taxon>metagenomes</taxon>
        <taxon>ecological metagenomes</taxon>
    </lineage>
</organism>
<reference evidence="1" key="1">
    <citation type="submission" date="2018-06" db="EMBL/GenBank/DDBJ databases">
        <authorList>
            <person name="Zhirakovskaya E."/>
        </authorList>
    </citation>
    <scope>NUCLEOTIDE SEQUENCE</scope>
</reference>
<accession>A0A3B0RU98</accession>
<name>A0A3B0RU98_9ZZZZ</name>
<gene>
    <name evidence="1" type="ORF">MNBD_ALPHA07-2318</name>
</gene>
<protein>
    <submittedName>
        <fullName evidence="1">TolA protein</fullName>
    </submittedName>
</protein>
<dbReference type="EMBL" id="UOEG01000138">
    <property type="protein sequence ID" value="VAV95767.1"/>
    <property type="molecule type" value="Genomic_DNA"/>
</dbReference>
<sequence length="135" mass="14574">TQTTENTDSSVNDALQEALAANTSPPSGPPMTRGQKDAMRLAIQQCWNVGALSSEALRTTVVVAVSMTTDAKPVTSSIKQLSATGGSGTAVKQAYEAARRAIIRCGATGYNLPRDKYDRWRNIEITFNPEKMRIK</sequence>
<dbReference type="AlphaFoldDB" id="A0A3B0RU98"/>
<dbReference type="Gene3D" id="3.30.1150.10">
    <property type="match status" value="1"/>
</dbReference>
<feature type="non-terminal residue" evidence="1">
    <location>
        <position position="1"/>
    </location>
</feature>
<evidence type="ECO:0000313" key="1">
    <source>
        <dbReference type="EMBL" id="VAV95767.1"/>
    </source>
</evidence>
<dbReference type="SUPFAM" id="SSF74653">
    <property type="entry name" value="TolA/TonB C-terminal domain"/>
    <property type="match status" value="1"/>
</dbReference>
<proteinExistence type="predicted"/>